<reference evidence="4" key="1">
    <citation type="submission" date="2023-04" db="EMBL/GenBank/DDBJ databases">
        <title>Phytophthora fragariaefolia NBRC 109709.</title>
        <authorList>
            <person name="Ichikawa N."/>
            <person name="Sato H."/>
            <person name="Tonouchi N."/>
        </authorList>
    </citation>
    <scope>NUCLEOTIDE SEQUENCE</scope>
    <source>
        <strain evidence="4">NBRC 109709</strain>
    </source>
</reference>
<proteinExistence type="predicted"/>
<dbReference type="InterPro" id="IPR021109">
    <property type="entry name" value="Peptidase_aspartic_dom_sf"/>
</dbReference>
<sequence>MRLLPGERLGWWSAQKFDRRVRMQALVMGTVNDQRTKILLDTGANMSAINEVFARKLRLKRQASRDVQIGVQGIGKDKVGTSTRAWVKVTLGWEVSYEFEVWVMDHHAGVDLIILGTDFMIPAGIRLDLYNSLAKLPDEVVVPLIKSQNSADDPRGGLHVTDGPTETICLPGRLTAEFRIRRRQPAESTHALWVRRTKDWIPTVVLNRSGRATRVLLTSVKTSLTWCPAHFPVLNWTPHGVLPPEGFVRLSSAKYRDWQVLAYEAAMDKALLRKEQQLYDEWLERQPPAVEKQPYFPHKVARRTPDSAQQTKDEGSPSRGSEGYSASAETATQLVQNEVDSSRVGRDQANSAKSSIRLNSNSRGPSRVWRCGRTVVKASAETESESRTFNRVADAVVSSAESVDDGFKTTKIPVRGNPPDRGRRLDEIEVSDELLGADPEKNLHLRYLLAAELDDDGKGDSELGEQTDTYERTPNSLALEDYAHELAFLPDLTDVIPTQLDYSTDNVVCGSHSAEQTTGLMKVLPSHERIMISSGNALPPPAYGVVCDIDVQGHAPIRQRARRVPLKHLKKLYELLKALLKAGLIAFSNSPWASPIVIVLKKNGVDIRLCIDYKLVNAITLMMEYAMPLVDDLLTELEYAMPLVDDLLTELDAYLWFCSLDAASGFWEVMMTRRARWISAFVCALGHFEWLRMPFGLRNAPMIYQRLIDNALWGYVQPKGGWEAFADRVSRVGQEAEARRKTYSTDMTFKPTRLTKFDADRRALAESDAM</sequence>
<dbReference type="InterPro" id="IPR001995">
    <property type="entry name" value="Peptidase_A2_cat"/>
</dbReference>
<keyword evidence="5" id="KW-1185">Reference proteome</keyword>
<evidence type="ECO:0000259" key="3">
    <source>
        <dbReference type="PROSITE" id="PS50175"/>
    </source>
</evidence>
<dbReference type="PROSITE" id="PS50175">
    <property type="entry name" value="ASP_PROT_RETROV"/>
    <property type="match status" value="1"/>
</dbReference>
<dbReference type="Pfam" id="PF13650">
    <property type="entry name" value="Asp_protease_2"/>
    <property type="match status" value="1"/>
</dbReference>
<feature type="compositionally biased region" description="Polar residues" evidence="2">
    <location>
        <begin position="348"/>
        <end position="364"/>
    </location>
</feature>
<feature type="domain" description="Peptidase A2" evidence="3">
    <location>
        <begin position="36"/>
        <end position="75"/>
    </location>
</feature>
<dbReference type="InterPro" id="IPR043128">
    <property type="entry name" value="Rev_trsase/Diguanyl_cyclase"/>
</dbReference>
<feature type="region of interest" description="Disordered" evidence="2">
    <location>
        <begin position="293"/>
        <end position="366"/>
    </location>
</feature>
<dbReference type="InterPro" id="IPR001969">
    <property type="entry name" value="Aspartic_peptidase_AS"/>
</dbReference>
<evidence type="ECO:0000256" key="2">
    <source>
        <dbReference type="SAM" id="MobiDB-lite"/>
    </source>
</evidence>
<dbReference type="InterPro" id="IPR034122">
    <property type="entry name" value="Retropepsin-like_bacterial"/>
</dbReference>
<gene>
    <name evidence="4" type="ORF">Pfra01_002552700</name>
</gene>
<dbReference type="PROSITE" id="PS00141">
    <property type="entry name" value="ASP_PROTEASE"/>
    <property type="match status" value="1"/>
</dbReference>
<dbReference type="PANTHER" id="PTHR33064">
    <property type="entry name" value="POL PROTEIN"/>
    <property type="match status" value="1"/>
</dbReference>
<dbReference type="Proteomes" id="UP001165121">
    <property type="component" value="Unassembled WGS sequence"/>
</dbReference>
<dbReference type="AlphaFoldDB" id="A0A9W6YD22"/>
<evidence type="ECO:0000313" key="5">
    <source>
        <dbReference type="Proteomes" id="UP001165121"/>
    </source>
</evidence>
<dbReference type="Gene3D" id="2.40.70.10">
    <property type="entry name" value="Acid Proteases"/>
    <property type="match status" value="1"/>
</dbReference>
<dbReference type="GO" id="GO:0006508">
    <property type="term" value="P:proteolysis"/>
    <property type="evidence" value="ECO:0007669"/>
    <property type="project" value="InterPro"/>
</dbReference>
<dbReference type="SUPFAM" id="SSF50630">
    <property type="entry name" value="Acid proteases"/>
    <property type="match status" value="1"/>
</dbReference>
<comment type="caution">
    <text evidence="4">The sequence shown here is derived from an EMBL/GenBank/DDBJ whole genome shotgun (WGS) entry which is preliminary data.</text>
</comment>
<dbReference type="PANTHER" id="PTHR33064:SF37">
    <property type="entry name" value="RIBONUCLEASE H"/>
    <property type="match status" value="1"/>
</dbReference>
<organism evidence="4 5">
    <name type="scientific">Phytophthora fragariaefolia</name>
    <dbReference type="NCBI Taxonomy" id="1490495"/>
    <lineage>
        <taxon>Eukaryota</taxon>
        <taxon>Sar</taxon>
        <taxon>Stramenopiles</taxon>
        <taxon>Oomycota</taxon>
        <taxon>Peronosporomycetes</taxon>
        <taxon>Peronosporales</taxon>
        <taxon>Peronosporaceae</taxon>
        <taxon>Phytophthora</taxon>
    </lineage>
</organism>
<dbReference type="Pfam" id="PF00078">
    <property type="entry name" value="RVT_1"/>
    <property type="match status" value="1"/>
</dbReference>
<name>A0A9W6YD22_9STRA</name>
<protein>
    <submittedName>
        <fullName evidence="4">Unnamed protein product</fullName>
    </submittedName>
</protein>
<dbReference type="CDD" id="cd01647">
    <property type="entry name" value="RT_LTR"/>
    <property type="match status" value="1"/>
</dbReference>
<feature type="compositionally biased region" description="Polar residues" evidence="2">
    <location>
        <begin position="327"/>
        <end position="339"/>
    </location>
</feature>
<dbReference type="CDD" id="cd05483">
    <property type="entry name" value="retropepsin_like_bacteria"/>
    <property type="match status" value="1"/>
</dbReference>
<dbReference type="InterPro" id="IPR000477">
    <property type="entry name" value="RT_dom"/>
</dbReference>
<dbReference type="GO" id="GO:0004190">
    <property type="term" value="F:aspartic-type endopeptidase activity"/>
    <property type="evidence" value="ECO:0007669"/>
    <property type="project" value="InterPro"/>
</dbReference>
<dbReference type="EMBL" id="BSXT01004870">
    <property type="protein sequence ID" value="GMF59137.1"/>
    <property type="molecule type" value="Genomic_DNA"/>
</dbReference>
<evidence type="ECO:0000256" key="1">
    <source>
        <dbReference type="ARBA" id="ARBA00022801"/>
    </source>
</evidence>
<dbReference type="SUPFAM" id="SSF56672">
    <property type="entry name" value="DNA/RNA polymerases"/>
    <property type="match status" value="1"/>
</dbReference>
<evidence type="ECO:0000313" key="4">
    <source>
        <dbReference type="EMBL" id="GMF59137.1"/>
    </source>
</evidence>
<accession>A0A9W6YD22</accession>
<dbReference type="InterPro" id="IPR043502">
    <property type="entry name" value="DNA/RNA_pol_sf"/>
</dbReference>
<dbReference type="Gene3D" id="3.10.10.10">
    <property type="entry name" value="HIV Type 1 Reverse Transcriptase, subunit A, domain 1"/>
    <property type="match status" value="1"/>
</dbReference>
<dbReference type="OrthoDB" id="115784at2759"/>
<keyword evidence="1" id="KW-0378">Hydrolase</keyword>
<dbReference type="Gene3D" id="3.30.70.270">
    <property type="match status" value="1"/>
</dbReference>
<dbReference type="InterPro" id="IPR051320">
    <property type="entry name" value="Viral_Replic_Matur_Polypro"/>
</dbReference>